<dbReference type="Pfam" id="PF02894">
    <property type="entry name" value="GFO_IDH_MocA_C"/>
    <property type="match status" value="1"/>
</dbReference>
<dbReference type="PANTHER" id="PTHR43249:SF1">
    <property type="entry name" value="D-GLUCOSIDE 3-DEHYDROGENASE"/>
    <property type="match status" value="1"/>
</dbReference>
<dbReference type="InterPro" id="IPR000683">
    <property type="entry name" value="Gfo/Idh/MocA-like_OxRdtase_N"/>
</dbReference>
<dbReference type="InterPro" id="IPR036291">
    <property type="entry name" value="NAD(P)-bd_dom_sf"/>
</dbReference>
<gene>
    <name evidence="4" type="ORF">SAMN00768000_3515</name>
</gene>
<dbReference type="SUPFAM" id="SSF55347">
    <property type="entry name" value="Glyceraldehyde-3-phosphate dehydrogenase-like, C-terminal domain"/>
    <property type="match status" value="1"/>
</dbReference>
<evidence type="ECO:0000313" key="5">
    <source>
        <dbReference type="Proteomes" id="UP000192660"/>
    </source>
</evidence>
<dbReference type="InterPro" id="IPR052515">
    <property type="entry name" value="Gfo/Idh/MocA_Oxidoreductase"/>
</dbReference>
<sequence length="345" mass="38111">MLRIGVVGTGNVGANHHIPAYKSMGHKVTVVAVADVVEEQARRCAERFSIPHYFTDYDEMLRTIDLDAVSVCVPNALHSEIVIAAIEKGCHVLCEKPPAVTSQQAEAMRNVSQTNSKILTYGFHYRFKPEVRLVTHFAERLGEIYAINVNATRRRGIPGWGQYGNRDLQGGGALMDFGVHSLDSALFIMGYPQPDVVFACSYRKFGNKPGWGFMGSWDWGNFNVEDMLRGIVRFKNGASLLFQTAFSANVGENQTVKISLMGTEGGAEVFPPTIFGEEYGALTNMAVITPPTDNPRRELIDAFVDSCITEQVNKWLPTPQQGYELQSLLEAIYKSADSGEPITVH</sequence>
<dbReference type="GO" id="GO:0000166">
    <property type="term" value="F:nucleotide binding"/>
    <property type="evidence" value="ECO:0007669"/>
    <property type="project" value="InterPro"/>
</dbReference>
<dbReference type="AlphaFoldDB" id="A0A1W1WNH9"/>
<protein>
    <submittedName>
        <fullName evidence="4">Predicted dehydrogenase</fullName>
    </submittedName>
</protein>
<feature type="domain" description="Gfo/Idh/MocA-like oxidoreductase N-terminal" evidence="2">
    <location>
        <begin position="2"/>
        <end position="123"/>
    </location>
</feature>
<proteinExistence type="inferred from homology"/>
<evidence type="ECO:0000313" key="4">
    <source>
        <dbReference type="EMBL" id="SMC07888.1"/>
    </source>
</evidence>
<keyword evidence="5" id="KW-1185">Reference proteome</keyword>
<name>A0A1W1WNH9_SULTA</name>
<reference evidence="5" key="1">
    <citation type="submission" date="2017-04" db="EMBL/GenBank/DDBJ databases">
        <authorList>
            <person name="Varghese N."/>
            <person name="Submissions S."/>
        </authorList>
    </citation>
    <scope>NUCLEOTIDE SEQUENCE [LARGE SCALE GENOMIC DNA]</scope>
    <source>
        <strain evidence="5">DSM 9293</strain>
    </source>
</reference>
<dbReference type="RefSeq" id="WP_020373403.1">
    <property type="nucleotide sequence ID" value="NZ_FWWY01000002.1"/>
</dbReference>
<dbReference type="EMBL" id="FWWY01000002">
    <property type="protein sequence ID" value="SMC07888.1"/>
    <property type="molecule type" value="Genomic_DNA"/>
</dbReference>
<accession>A0A1W1WNH9</accession>
<comment type="similarity">
    <text evidence="1">Belongs to the Gfo/Idh/MocA family.</text>
</comment>
<organism evidence="4 5">
    <name type="scientific">Sulfobacillus thermosulfidooxidans (strain DSM 9293 / VKM B-1269 / AT-1)</name>
    <dbReference type="NCBI Taxonomy" id="929705"/>
    <lineage>
        <taxon>Bacteria</taxon>
        <taxon>Bacillati</taxon>
        <taxon>Bacillota</taxon>
        <taxon>Clostridia</taxon>
        <taxon>Eubacteriales</taxon>
        <taxon>Clostridiales Family XVII. Incertae Sedis</taxon>
        <taxon>Sulfobacillus</taxon>
    </lineage>
</organism>
<evidence type="ECO:0000259" key="3">
    <source>
        <dbReference type="Pfam" id="PF02894"/>
    </source>
</evidence>
<dbReference type="Proteomes" id="UP000192660">
    <property type="component" value="Unassembled WGS sequence"/>
</dbReference>
<dbReference type="Gene3D" id="3.30.360.10">
    <property type="entry name" value="Dihydrodipicolinate Reductase, domain 2"/>
    <property type="match status" value="1"/>
</dbReference>
<dbReference type="InterPro" id="IPR004104">
    <property type="entry name" value="Gfo/Idh/MocA-like_OxRdtase_C"/>
</dbReference>
<dbReference type="SUPFAM" id="SSF51735">
    <property type="entry name" value="NAD(P)-binding Rossmann-fold domains"/>
    <property type="match status" value="1"/>
</dbReference>
<dbReference type="PANTHER" id="PTHR43249">
    <property type="entry name" value="UDP-N-ACETYL-2-AMINO-2-DEOXY-D-GLUCURONATE OXIDASE"/>
    <property type="match status" value="1"/>
</dbReference>
<evidence type="ECO:0000256" key="1">
    <source>
        <dbReference type="ARBA" id="ARBA00010928"/>
    </source>
</evidence>
<dbReference type="Gene3D" id="3.40.50.720">
    <property type="entry name" value="NAD(P)-binding Rossmann-like Domain"/>
    <property type="match status" value="1"/>
</dbReference>
<dbReference type="Pfam" id="PF01408">
    <property type="entry name" value="GFO_IDH_MocA"/>
    <property type="match status" value="1"/>
</dbReference>
<evidence type="ECO:0000259" key="2">
    <source>
        <dbReference type="Pfam" id="PF01408"/>
    </source>
</evidence>
<feature type="domain" description="Gfo/Idh/MocA-like oxidoreductase C-terminal" evidence="3">
    <location>
        <begin position="139"/>
        <end position="344"/>
    </location>
</feature>